<dbReference type="Pfam" id="PF19300">
    <property type="entry name" value="BPD_transp_1_N"/>
    <property type="match status" value="1"/>
</dbReference>
<keyword evidence="5 7" id="KW-1133">Transmembrane helix</keyword>
<comment type="similarity">
    <text evidence="7">Belongs to the binding-protein-dependent transport system permease family.</text>
</comment>
<feature type="domain" description="ABC transmembrane type-1" evidence="8">
    <location>
        <begin position="87"/>
        <end position="294"/>
    </location>
</feature>
<reference evidence="9 10" key="1">
    <citation type="journal article" date="2021" name="MBio">
        <title>Poor Competitiveness of Bradyrhizobium in Pigeon Pea Root Colonization in Indian Soils.</title>
        <authorList>
            <person name="Chalasani D."/>
            <person name="Basu A."/>
            <person name="Pullabhotla S.V.S.R.N."/>
            <person name="Jorrin B."/>
            <person name="Neal A.L."/>
            <person name="Poole P.S."/>
            <person name="Podile A.R."/>
            <person name="Tkacz A."/>
        </authorList>
    </citation>
    <scope>NUCLEOTIDE SEQUENCE [LARGE SCALE GENOMIC DNA]</scope>
    <source>
        <strain evidence="9 10">HU14</strain>
    </source>
</reference>
<dbReference type="PANTHER" id="PTHR43163">
    <property type="entry name" value="DIPEPTIDE TRANSPORT SYSTEM PERMEASE PROTEIN DPPB-RELATED"/>
    <property type="match status" value="1"/>
</dbReference>
<dbReference type="PROSITE" id="PS50928">
    <property type="entry name" value="ABC_TM1"/>
    <property type="match status" value="1"/>
</dbReference>
<dbReference type="InterPro" id="IPR000515">
    <property type="entry name" value="MetI-like"/>
</dbReference>
<dbReference type="CDD" id="cd06261">
    <property type="entry name" value="TM_PBP2"/>
    <property type="match status" value="1"/>
</dbReference>
<name>A0ABS7HJD6_9MICO</name>
<evidence type="ECO:0000259" key="8">
    <source>
        <dbReference type="PROSITE" id="PS50928"/>
    </source>
</evidence>
<evidence type="ECO:0000256" key="6">
    <source>
        <dbReference type="ARBA" id="ARBA00023136"/>
    </source>
</evidence>
<protein>
    <submittedName>
        <fullName evidence="9">ABC transporter permease</fullName>
    </submittedName>
</protein>
<feature type="transmembrane region" description="Helical" evidence="7">
    <location>
        <begin position="271"/>
        <end position="297"/>
    </location>
</feature>
<feature type="transmembrane region" description="Helical" evidence="7">
    <location>
        <begin position="93"/>
        <end position="113"/>
    </location>
</feature>
<evidence type="ECO:0000256" key="7">
    <source>
        <dbReference type="RuleBase" id="RU363032"/>
    </source>
</evidence>
<evidence type="ECO:0000256" key="3">
    <source>
        <dbReference type="ARBA" id="ARBA00022475"/>
    </source>
</evidence>
<gene>
    <name evidence="9" type="ORF">JNB62_05150</name>
</gene>
<dbReference type="Pfam" id="PF00528">
    <property type="entry name" value="BPD_transp_1"/>
    <property type="match status" value="1"/>
</dbReference>
<dbReference type="Proteomes" id="UP001196843">
    <property type="component" value="Unassembled WGS sequence"/>
</dbReference>
<evidence type="ECO:0000256" key="2">
    <source>
        <dbReference type="ARBA" id="ARBA00022448"/>
    </source>
</evidence>
<feature type="transmembrane region" description="Helical" evidence="7">
    <location>
        <begin position="125"/>
        <end position="148"/>
    </location>
</feature>
<keyword evidence="10" id="KW-1185">Reference proteome</keyword>
<dbReference type="PANTHER" id="PTHR43163:SF6">
    <property type="entry name" value="DIPEPTIDE TRANSPORT SYSTEM PERMEASE PROTEIN DPPB-RELATED"/>
    <property type="match status" value="1"/>
</dbReference>
<dbReference type="InterPro" id="IPR045621">
    <property type="entry name" value="BPD_transp_1_N"/>
</dbReference>
<comment type="caution">
    <text evidence="9">The sequence shown here is derived from an EMBL/GenBank/DDBJ whole genome shotgun (WGS) entry which is preliminary data.</text>
</comment>
<keyword evidence="4 7" id="KW-0812">Transmembrane</keyword>
<dbReference type="SUPFAM" id="SSF161098">
    <property type="entry name" value="MetI-like"/>
    <property type="match status" value="1"/>
</dbReference>
<evidence type="ECO:0000256" key="1">
    <source>
        <dbReference type="ARBA" id="ARBA00004651"/>
    </source>
</evidence>
<keyword evidence="2 7" id="KW-0813">Transport</keyword>
<feature type="transmembrane region" description="Helical" evidence="7">
    <location>
        <begin position="168"/>
        <end position="189"/>
    </location>
</feature>
<proteinExistence type="inferred from homology"/>
<evidence type="ECO:0000256" key="5">
    <source>
        <dbReference type="ARBA" id="ARBA00022989"/>
    </source>
</evidence>
<dbReference type="Gene3D" id="1.10.3720.10">
    <property type="entry name" value="MetI-like"/>
    <property type="match status" value="1"/>
</dbReference>
<keyword evidence="6 7" id="KW-0472">Membrane</keyword>
<evidence type="ECO:0000313" key="9">
    <source>
        <dbReference type="EMBL" id="MBW9093062.1"/>
    </source>
</evidence>
<accession>A0ABS7HJD6</accession>
<comment type="subcellular location">
    <subcellularLocation>
        <location evidence="1 7">Cell membrane</location>
        <topology evidence="1 7">Multi-pass membrane protein</topology>
    </subcellularLocation>
</comment>
<evidence type="ECO:0000256" key="4">
    <source>
        <dbReference type="ARBA" id="ARBA00022692"/>
    </source>
</evidence>
<keyword evidence="3" id="KW-1003">Cell membrane</keyword>
<dbReference type="EMBL" id="JAEUAW010000003">
    <property type="protein sequence ID" value="MBW9093062.1"/>
    <property type="molecule type" value="Genomic_DNA"/>
</dbReference>
<evidence type="ECO:0000313" key="10">
    <source>
        <dbReference type="Proteomes" id="UP001196843"/>
    </source>
</evidence>
<organism evidence="9 10">
    <name type="scientific">Microbacterium jejuense</name>
    <dbReference type="NCBI Taxonomy" id="1263637"/>
    <lineage>
        <taxon>Bacteria</taxon>
        <taxon>Bacillati</taxon>
        <taxon>Actinomycetota</taxon>
        <taxon>Actinomycetes</taxon>
        <taxon>Micrococcales</taxon>
        <taxon>Microbacteriaceae</taxon>
        <taxon>Microbacterium</taxon>
    </lineage>
</organism>
<sequence length="304" mass="32546">MGLLLLGLTLIFFVIRTVPGDPAALLASGGGSGDASPEAIAQIREQLGLDQPLWAQYFGYLAGVVRGDFGTSFQFGTDVTPIILERLPKTLELVLGATLIGVTVGIILGVIAARRGGVVSTIITAMGSFAISIPVYVLGTVLVFAIALQLRWLPAGGYVGWEDPADHLRILILPCITLAVPFAAIVATITRSGLVETAQQDWVRTARSWGMSPNSVYGRHVLRNSLTAVLTIVGLEIGLMFGSTILVEQVYSYPGLSQLMIRSVEQRDYPIVQGVAIMAAAFFILVNILVDVLYGVLDPRARRR</sequence>
<dbReference type="InterPro" id="IPR035906">
    <property type="entry name" value="MetI-like_sf"/>
</dbReference>
<feature type="transmembrane region" description="Helical" evidence="7">
    <location>
        <begin position="228"/>
        <end position="251"/>
    </location>
</feature>